<evidence type="ECO:0000313" key="3">
    <source>
        <dbReference type="Proteomes" id="UP000009235"/>
    </source>
</evidence>
<feature type="transmembrane region" description="Helical" evidence="1">
    <location>
        <begin position="44"/>
        <end position="65"/>
    </location>
</feature>
<reference evidence="2 3" key="1">
    <citation type="journal article" date="2011" name="J. Bacteriol.">
        <title>Complete genome sequence of Amycolicicoccus subflavus DQS3-9A1T, an actinomycete isolated from crude oil-polluted soil.</title>
        <authorList>
            <person name="Cai M."/>
            <person name="Chen W.M."/>
            <person name="Nie Y."/>
            <person name="Chi C.Q."/>
            <person name="Wang Y.N."/>
            <person name="Tang Y.Q."/>
            <person name="Li G.Y."/>
            <person name="Wu X.L."/>
        </authorList>
    </citation>
    <scope>NUCLEOTIDE SEQUENCE [LARGE SCALE GENOMIC DNA]</scope>
    <source>
        <strain evidence="3">DSM 45089 / DQS3-9A1</strain>
    </source>
</reference>
<evidence type="ECO:0000313" key="2">
    <source>
        <dbReference type="EMBL" id="AEF38513.1"/>
    </source>
</evidence>
<keyword evidence="3" id="KW-1185">Reference proteome</keyword>
<dbReference type="HOGENOM" id="CLU_2821638_0_0_11"/>
<proteinExistence type="predicted"/>
<sequence>MATSAEEPVFPDAYRTADPEEVRPSLEGPLATVYPMPASSRHKWAILVLIGLFVGLPALVGVVSML</sequence>
<gene>
    <name evidence="2" type="ordered locus">AS9A_0053</name>
</gene>
<keyword evidence="1" id="KW-0812">Transmembrane</keyword>
<dbReference type="KEGG" id="asd:AS9A_0053"/>
<keyword evidence="1" id="KW-1133">Transmembrane helix</keyword>
<dbReference type="RefSeq" id="WP_013804865.1">
    <property type="nucleotide sequence ID" value="NC_015564.1"/>
</dbReference>
<accession>F6ERJ3</accession>
<keyword evidence="1" id="KW-0472">Membrane</keyword>
<dbReference type="AlphaFoldDB" id="F6ERJ3"/>
<evidence type="ECO:0000256" key="1">
    <source>
        <dbReference type="SAM" id="Phobius"/>
    </source>
</evidence>
<dbReference type="STRING" id="443218.AS9A_0053"/>
<organism evidence="2 3">
    <name type="scientific">Hoyosella subflava (strain DSM 45089 / JCM 17490 / NBRC 109087 / DQS3-9A1)</name>
    <name type="common">Amycolicicoccus subflavus</name>
    <dbReference type="NCBI Taxonomy" id="443218"/>
    <lineage>
        <taxon>Bacteria</taxon>
        <taxon>Bacillati</taxon>
        <taxon>Actinomycetota</taxon>
        <taxon>Actinomycetes</taxon>
        <taxon>Mycobacteriales</taxon>
        <taxon>Hoyosellaceae</taxon>
        <taxon>Hoyosella</taxon>
    </lineage>
</organism>
<name>F6ERJ3_HOYSD</name>
<dbReference type="EMBL" id="CP002786">
    <property type="protein sequence ID" value="AEF38513.1"/>
    <property type="molecule type" value="Genomic_DNA"/>
</dbReference>
<protein>
    <submittedName>
        <fullName evidence="2">Uncharacterized protein</fullName>
    </submittedName>
</protein>
<dbReference type="Proteomes" id="UP000009235">
    <property type="component" value="Chromosome"/>
</dbReference>